<feature type="compositionally biased region" description="Basic and acidic residues" evidence="8">
    <location>
        <begin position="1796"/>
        <end position="1806"/>
    </location>
</feature>
<dbReference type="InterPro" id="IPR036390">
    <property type="entry name" value="WH_DNA-bd_sf"/>
</dbReference>
<dbReference type="Pfam" id="PF00888">
    <property type="entry name" value="Cullin"/>
    <property type="match status" value="1"/>
</dbReference>
<evidence type="ECO:0000256" key="5">
    <source>
        <dbReference type="PROSITE-ProRule" id="PRU00330"/>
    </source>
</evidence>
<dbReference type="InterPro" id="IPR016158">
    <property type="entry name" value="Cullin_homology"/>
</dbReference>
<dbReference type="Pfam" id="PF26557">
    <property type="entry name" value="Cullin_AB"/>
    <property type="match status" value="1"/>
</dbReference>
<name>A0A2U1M1X6_ARTAN</name>
<feature type="compositionally biased region" description="Basic and acidic residues" evidence="8">
    <location>
        <begin position="1239"/>
        <end position="1262"/>
    </location>
</feature>
<feature type="region of interest" description="Disordered" evidence="8">
    <location>
        <begin position="1125"/>
        <end position="1313"/>
    </location>
</feature>
<dbReference type="InterPro" id="IPR016159">
    <property type="entry name" value="Cullin_repeat-like_dom_sf"/>
</dbReference>
<keyword evidence="7" id="KW-0175">Coiled coil</keyword>
<dbReference type="FunFam" id="1.20.1310.10:FF:000020">
    <property type="entry name" value="Cullin-1, putative"/>
    <property type="match status" value="1"/>
</dbReference>
<evidence type="ECO:0000256" key="1">
    <source>
        <dbReference type="ARBA" id="ARBA00006019"/>
    </source>
</evidence>
<dbReference type="Proteomes" id="UP000245207">
    <property type="component" value="Unassembled WGS sequence"/>
</dbReference>
<organism evidence="11 12">
    <name type="scientific">Artemisia annua</name>
    <name type="common">Sweet wormwood</name>
    <dbReference type="NCBI Taxonomy" id="35608"/>
    <lineage>
        <taxon>Eukaryota</taxon>
        <taxon>Viridiplantae</taxon>
        <taxon>Streptophyta</taxon>
        <taxon>Embryophyta</taxon>
        <taxon>Tracheophyta</taxon>
        <taxon>Spermatophyta</taxon>
        <taxon>Magnoliopsida</taxon>
        <taxon>eudicotyledons</taxon>
        <taxon>Gunneridae</taxon>
        <taxon>Pentapetalae</taxon>
        <taxon>asterids</taxon>
        <taxon>campanulids</taxon>
        <taxon>Asterales</taxon>
        <taxon>Asteraceae</taxon>
        <taxon>Asteroideae</taxon>
        <taxon>Anthemideae</taxon>
        <taxon>Artemisiinae</taxon>
        <taxon>Artemisia</taxon>
    </lineage>
</organism>
<dbReference type="Pfam" id="PF10557">
    <property type="entry name" value="Cullin_Nedd8"/>
    <property type="match status" value="1"/>
</dbReference>
<feature type="region of interest" description="Disordered" evidence="8">
    <location>
        <begin position="1059"/>
        <end position="1104"/>
    </location>
</feature>
<dbReference type="FunFam" id="1.20.1310.10:FF:000021">
    <property type="entry name" value="Cullin-1, putative"/>
    <property type="match status" value="1"/>
</dbReference>
<dbReference type="Gene3D" id="3.30.230.130">
    <property type="entry name" value="Cullin, Chain C, Domain 2"/>
    <property type="match status" value="1"/>
</dbReference>
<dbReference type="GO" id="GO:0008270">
    <property type="term" value="F:zinc ion binding"/>
    <property type="evidence" value="ECO:0007669"/>
    <property type="project" value="UniProtKB-KW"/>
</dbReference>
<comment type="caution">
    <text evidence="11">The sequence shown here is derived from an EMBL/GenBank/DDBJ whole genome shotgun (WGS) entry which is preliminary data.</text>
</comment>
<keyword evidence="3" id="KW-0863">Zinc-finger</keyword>
<feature type="compositionally biased region" description="Basic and acidic residues" evidence="8">
    <location>
        <begin position="1681"/>
        <end position="1704"/>
    </location>
</feature>
<dbReference type="SMART" id="SM00884">
    <property type="entry name" value="Cullin_Nedd8"/>
    <property type="match status" value="1"/>
</dbReference>
<dbReference type="SUPFAM" id="SSF75632">
    <property type="entry name" value="Cullin homology domain"/>
    <property type="match status" value="1"/>
</dbReference>
<feature type="compositionally biased region" description="Basic and acidic residues" evidence="8">
    <location>
        <begin position="1144"/>
        <end position="1173"/>
    </location>
</feature>
<keyword evidence="4" id="KW-0862">Zinc</keyword>
<feature type="compositionally biased region" description="Polar residues" evidence="8">
    <location>
        <begin position="1080"/>
        <end position="1097"/>
    </location>
</feature>
<feature type="domain" description="CW-type" evidence="10">
    <location>
        <begin position="985"/>
        <end position="1038"/>
    </location>
</feature>
<dbReference type="Gene3D" id="3.30.40.100">
    <property type="match status" value="2"/>
</dbReference>
<dbReference type="InterPro" id="IPR036317">
    <property type="entry name" value="Cullin_homology_sf"/>
</dbReference>
<gene>
    <name evidence="11" type="ORF">CTI12_AA429040</name>
</gene>
<dbReference type="InterPro" id="IPR011124">
    <property type="entry name" value="Znf_CW"/>
</dbReference>
<dbReference type="InterPro" id="IPR036388">
    <property type="entry name" value="WH-like_DNA-bd_sf"/>
</dbReference>
<feature type="compositionally biased region" description="Basic and acidic residues" evidence="8">
    <location>
        <begin position="1563"/>
        <end position="1594"/>
    </location>
</feature>
<dbReference type="InterPro" id="IPR059120">
    <property type="entry name" value="Cullin-like_AB"/>
</dbReference>
<feature type="region of interest" description="Disordered" evidence="8">
    <location>
        <begin position="1627"/>
        <end position="1829"/>
    </location>
</feature>
<sequence length="2250" mass="253436">MNERKTIDLDQGWDFMQKGILKLKDILEGLPQPQLSSEDYMMLYTNIYNMCMQTPPHDYSKQLYDKYRESFEEYIKTTVLPSLREKHDEFMLRELVRRWSNHKVMVRWLSRFFHYLDRYYIARRSLPTLNEVGLACFRDLVYQEVNGKVRDVVISLIGQEREGEQIDRALLKNVLDIFVEIGMGQMEYYENDFEASMLKDTASYYSHKGSNWILEDSCPDYMLKAEECLKREKDRVNHYLHSSSEPKLLERVQHELLTVYATQLLEKEHSGCLALLRDDKVDDLSRMYRLFSKIPKGLDPVSRMFKQHVTAEVKTLVKQAEDAARNKKAEKRDMVGLQEQVFVRQEIELHYKCLAYVNDCFMNRTLFHEALKEAFDFENFCNKGVAGSSSAELLATFCDNILKKGGSEKLSDEAIEETLQKVVKLLAYISDKDLFAEFYRKKLARRLLFDKSANDEHERSILTKLKQQFGCQFTSKMEGMVTDLTLAKENQSHFDEYLSNNPNVSPGIELTVTVLTTRLWPSYKSFDLNLPAEMVKCVEVFREFYQTKTEGRKLTWIYSLGTCNINGKFDAKTIELIVTTYQASALLLFNSSDRLSYKEIMTQLNLSHDDVVRLLHSLSCAKYKILLKKPNTKTISPTDTFEFNSKFTDKMRRIKIPLPPVDEKKKVIEDVDKDRRYAIEATILRIMKYRKVLGYQQLVMQCVEQLGRMFKLYRTIRKTMCNGWSTSRPPLHCPTGDTSQEGKRDESGAYVTELWRMVAPISWEYLPEVRDENLVELFSGMFWSSCSKSFEKFRKNDEIYNGLDLLPPSSSTGNDSEDNGGSPIEAACYLGFDKGRLSKVSVTDKANKEAKTNSLAPTIQARSQGKVSNIVQLSITRKPDQWQSPKGFRLIQKEVAKHTTDHLEKKVGPKVPQGIDKSPFESKNKLTSVQSSGISSAELVKVKSRSRLSLGAMKDKSGIEGVVKRNKSCAVMSDTQQTEVAPAEAASHENWVACDRCDKWRLLPIGTTAVDLPGKWWCSMSTWLPGKNYCDVSDEETTQAVREMNFKISSRNHVIGDTYHANSNANSETMPNGWKKTNSRPEGSNSSLVETSHSSMDSRQKRKRLSEANQQLLEKNVVNKPIDVGRNAATVNGEPRPKKLKTKTGLDQHDHLTSTKIKNKSERDMEQESDHRPGVVGPGTEVEIPAKKRKLKDPQDTPPYANTVKEKRLNTSNTDINGEEKPLIKGKTMKIKLSVSRESSADRSHEKNLNAASSRKDLESERSQFGATSSSSKVSGSCRRASFQEIKGSPAPNLDTLSPAGRTISRKAHAKSRIGPEVPRNVLDREDDMQSRDMDVSQCQKHGGKVELKRKEAFKITGTMSTQSSGKGSLLSDFGAVNGKNVERNESCAVISDTQQTEVAPAEAASHENWVACDRCDKWRLLPIGTTADDLPGKWWCSMSTWLPGKNYCDVSDEETTQAVREMNFKISSRNHVIGDTYHANSNANSETMPNGWKTNKSRPEGSNSSLVETSHSSMDSRQKRKRLSEANQQLLEKNVVNKPIDVGRNAASVNGEPRPKKLKTKTGLDQHDHLTSTKIKNESDRDMEQESDHRPGDRLVISVKRQTENTRASSKSKLLDRKSCEEVEIPAKKRKLKDQQDTPPYANTVKEKRLKTSNTGINGEEKPLIKGKTMKIKLSVSRESSADRSHEKNLNAASSRKDLESERSQFGATSSSSKVSGSCRRASFQEIKGSPVGSVSSSPLKAPNLGTLSPAGRTISRKAHAKSRIGPEVPRKVLDREDDMQSRDIDVSQSQKHGGKVELKRKEASKITGTVSPQSSGKGSLLGSKDKDEKCTIQRVKLKAPAPLTEQESVPNKVRRVDVNGPASNDSSVGKKVTRKRVSDSIADQMPTTLTEHAQSEAKLGDMGRSEMNSTVIKEPRKDFLGDISQTRDTNEVESKMEGKSLGLDVQPSDGSDHNVSKVIKRPKDAANQNAKSLVNDCGTVKDLSVVSFLKEYASSQTAMTAFKKAEESKDYADRLKISGFDYECNDAYFDSALKFLHAASLLEAYYKDFSKLKGMVDPLSVYSTSAKLSKICAEEYEKRKEMAAAALAYKCIEVGYMRLVYCKSLVTKHDLQASMQMVTQGESPSSSASDVDNLNHQATIMDKTMFSKNITHLGNQVVARSQANFTRLLDFTSDVSLAMEASLHTQNAYKAASKTLEESQNKEMTISVKRVVDFSFQDVKELVTLVQKAREAINRQGFKGSNRQQSCK</sequence>
<dbReference type="SMART" id="SM00182">
    <property type="entry name" value="CULLIN"/>
    <property type="match status" value="1"/>
</dbReference>
<feature type="coiled-coil region" evidence="7">
    <location>
        <begin position="313"/>
        <end position="340"/>
    </location>
</feature>
<dbReference type="Pfam" id="PF07496">
    <property type="entry name" value="zf-CW"/>
    <property type="match status" value="2"/>
</dbReference>
<evidence type="ECO:0000256" key="6">
    <source>
        <dbReference type="RuleBase" id="RU003829"/>
    </source>
</evidence>
<dbReference type="GO" id="GO:0006511">
    <property type="term" value="P:ubiquitin-dependent protein catabolic process"/>
    <property type="evidence" value="ECO:0007669"/>
    <property type="project" value="InterPro"/>
</dbReference>
<dbReference type="SUPFAM" id="SSF74788">
    <property type="entry name" value="Cullin repeat-like"/>
    <property type="match status" value="1"/>
</dbReference>
<evidence type="ECO:0000256" key="2">
    <source>
        <dbReference type="ARBA" id="ARBA00022723"/>
    </source>
</evidence>
<dbReference type="SUPFAM" id="SSF46785">
    <property type="entry name" value="Winged helix' DNA-binding domain"/>
    <property type="match status" value="1"/>
</dbReference>
<dbReference type="InterPro" id="IPR019559">
    <property type="entry name" value="Cullin_neddylation_domain"/>
</dbReference>
<dbReference type="FunFam" id="1.20.1310.10:FF:000025">
    <property type="entry name" value="Cullin-1, putative"/>
    <property type="match status" value="1"/>
</dbReference>
<dbReference type="EMBL" id="PKPP01006805">
    <property type="protein sequence ID" value="PWA55265.1"/>
    <property type="molecule type" value="Genomic_DNA"/>
</dbReference>
<protein>
    <submittedName>
        <fullName evidence="11">Cullin, conserved site-containing protein</fullName>
    </submittedName>
</protein>
<feature type="domain" description="Cullin family profile" evidence="9">
    <location>
        <begin position="389"/>
        <end position="619"/>
    </location>
</feature>
<proteinExistence type="inferred from homology"/>
<evidence type="ECO:0000256" key="4">
    <source>
        <dbReference type="ARBA" id="ARBA00022833"/>
    </source>
</evidence>
<evidence type="ECO:0000313" key="12">
    <source>
        <dbReference type="Proteomes" id="UP000245207"/>
    </source>
</evidence>
<dbReference type="STRING" id="35608.A0A2U1M1X6"/>
<keyword evidence="12" id="KW-1185">Reference proteome</keyword>
<feature type="compositionally biased region" description="Basic and acidic residues" evidence="8">
    <location>
        <begin position="1930"/>
        <end position="1940"/>
    </location>
</feature>
<dbReference type="Gene3D" id="1.10.10.10">
    <property type="entry name" value="Winged helix-like DNA-binding domain superfamily/Winged helix DNA-binding domain"/>
    <property type="match status" value="1"/>
</dbReference>
<evidence type="ECO:0000256" key="8">
    <source>
        <dbReference type="SAM" id="MobiDB-lite"/>
    </source>
</evidence>
<feature type="compositionally biased region" description="Basic and acidic residues" evidence="8">
    <location>
        <begin position="1770"/>
        <end position="1787"/>
    </location>
</feature>
<dbReference type="InterPro" id="IPR001373">
    <property type="entry name" value="Cullin_N"/>
</dbReference>
<feature type="region of interest" description="Disordered" evidence="8">
    <location>
        <begin position="1478"/>
        <end position="1595"/>
    </location>
</feature>
<dbReference type="PROSITE" id="PS50069">
    <property type="entry name" value="CULLIN_2"/>
    <property type="match status" value="1"/>
</dbReference>
<feature type="region of interest" description="Disordered" evidence="8">
    <location>
        <begin position="900"/>
        <end position="921"/>
    </location>
</feature>
<feature type="compositionally biased region" description="Low complexity" evidence="8">
    <location>
        <begin position="1711"/>
        <end position="1723"/>
    </location>
</feature>
<dbReference type="FunFam" id="1.20.1310.10:FF:000013">
    <property type="entry name" value="Cullin-1 like"/>
    <property type="match status" value="1"/>
</dbReference>
<dbReference type="PROSITE" id="PS51050">
    <property type="entry name" value="ZF_CW"/>
    <property type="match status" value="2"/>
</dbReference>
<feature type="compositionally biased region" description="Polar residues" evidence="8">
    <location>
        <begin position="1060"/>
        <end position="1070"/>
    </location>
</feature>
<evidence type="ECO:0000256" key="3">
    <source>
        <dbReference type="ARBA" id="ARBA00022771"/>
    </source>
</evidence>
<comment type="similarity">
    <text evidence="1 5 6">Belongs to the cullin family.</text>
</comment>
<evidence type="ECO:0000313" key="11">
    <source>
        <dbReference type="EMBL" id="PWA55265.1"/>
    </source>
</evidence>
<accession>A0A2U1M1X6</accession>
<dbReference type="FunFam" id="3.30.230.130:FF:000005">
    <property type="entry name" value="Cullin-1 like"/>
    <property type="match status" value="1"/>
</dbReference>
<feature type="region of interest" description="Disordered" evidence="8">
    <location>
        <begin position="1930"/>
        <end position="1956"/>
    </location>
</feature>
<feature type="compositionally biased region" description="Low complexity" evidence="8">
    <location>
        <begin position="1730"/>
        <end position="1740"/>
    </location>
</feature>
<dbReference type="PANTHER" id="PTHR11932">
    <property type="entry name" value="CULLIN"/>
    <property type="match status" value="1"/>
</dbReference>
<feature type="compositionally biased region" description="Polar residues" evidence="8">
    <location>
        <begin position="1479"/>
        <end position="1516"/>
    </location>
</feature>
<dbReference type="InterPro" id="IPR056406">
    <property type="entry name" value="THD_CWZF3/5/7"/>
</dbReference>
<evidence type="ECO:0000256" key="7">
    <source>
        <dbReference type="SAM" id="Coils"/>
    </source>
</evidence>
<keyword evidence="2" id="KW-0479">Metal-binding</keyword>
<dbReference type="GO" id="GO:0031625">
    <property type="term" value="F:ubiquitin protein ligase binding"/>
    <property type="evidence" value="ECO:0007669"/>
    <property type="project" value="InterPro"/>
</dbReference>
<evidence type="ECO:0000259" key="10">
    <source>
        <dbReference type="PROSITE" id="PS51050"/>
    </source>
</evidence>
<dbReference type="Gene3D" id="1.20.1310.10">
    <property type="entry name" value="Cullin Repeats"/>
    <property type="match status" value="4"/>
</dbReference>
<evidence type="ECO:0000259" key="9">
    <source>
        <dbReference type="PROSITE" id="PS50069"/>
    </source>
</evidence>
<dbReference type="InterPro" id="IPR045093">
    <property type="entry name" value="Cullin"/>
</dbReference>
<feature type="compositionally biased region" description="Basic and acidic residues" evidence="8">
    <location>
        <begin position="1895"/>
        <end position="1906"/>
    </location>
</feature>
<dbReference type="Pfam" id="PF24756">
    <property type="entry name" value="THD_CWZF3-5-7"/>
    <property type="match status" value="1"/>
</dbReference>
<feature type="domain" description="CW-type" evidence="10">
    <location>
        <begin position="1404"/>
        <end position="1457"/>
    </location>
</feature>
<reference evidence="11 12" key="1">
    <citation type="journal article" date="2018" name="Mol. Plant">
        <title>The genome of Artemisia annua provides insight into the evolution of Asteraceae family and artemisinin biosynthesis.</title>
        <authorList>
            <person name="Shen Q."/>
            <person name="Zhang L."/>
            <person name="Liao Z."/>
            <person name="Wang S."/>
            <person name="Yan T."/>
            <person name="Shi P."/>
            <person name="Liu M."/>
            <person name="Fu X."/>
            <person name="Pan Q."/>
            <person name="Wang Y."/>
            <person name="Lv Z."/>
            <person name="Lu X."/>
            <person name="Zhang F."/>
            <person name="Jiang W."/>
            <person name="Ma Y."/>
            <person name="Chen M."/>
            <person name="Hao X."/>
            <person name="Li L."/>
            <person name="Tang Y."/>
            <person name="Lv G."/>
            <person name="Zhou Y."/>
            <person name="Sun X."/>
            <person name="Brodelius P.E."/>
            <person name="Rose J.K.C."/>
            <person name="Tang K."/>
        </authorList>
    </citation>
    <scope>NUCLEOTIDE SEQUENCE [LARGE SCALE GENOMIC DNA]</scope>
    <source>
        <strain evidence="12">cv. Huhao1</strain>
        <tissue evidence="11">Leaf</tissue>
    </source>
</reference>
<dbReference type="OrthoDB" id="757982at2759"/>
<feature type="region of interest" description="Disordered" evidence="8">
    <location>
        <begin position="1858"/>
        <end position="1909"/>
    </location>
</feature>
<feature type="compositionally biased region" description="Low complexity" evidence="8">
    <location>
        <begin position="1269"/>
        <end position="1281"/>
    </location>
</feature>